<gene>
    <name evidence="1" type="ORF">SAPIO_CDS2666</name>
</gene>
<dbReference type="SUPFAM" id="SSF81301">
    <property type="entry name" value="Nucleotidyltransferase"/>
    <property type="match status" value="1"/>
</dbReference>
<name>A0A084GCZ3_PSEDA</name>
<dbReference type="VEuPathDB" id="FungiDB:SAPIO_CDS2666"/>
<dbReference type="KEGG" id="sapo:SAPIO_CDS2666"/>
<organism evidence="1 2">
    <name type="scientific">Pseudallescheria apiosperma</name>
    <name type="common">Scedosporium apiospermum</name>
    <dbReference type="NCBI Taxonomy" id="563466"/>
    <lineage>
        <taxon>Eukaryota</taxon>
        <taxon>Fungi</taxon>
        <taxon>Dikarya</taxon>
        <taxon>Ascomycota</taxon>
        <taxon>Pezizomycotina</taxon>
        <taxon>Sordariomycetes</taxon>
        <taxon>Hypocreomycetidae</taxon>
        <taxon>Microascales</taxon>
        <taxon>Microascaceae</taxon>
        <taxon>Scedosporium</taxon>
    </lineage>
</organism>
<dbReference type="OMA" id="YKRGFPR"/>
<dbReference type="AlphaFoldDB" id="A0A084GCZ3"/>
<dbReference type="OrthoDB" id="3259529at2759"/>
<evidence type="ECO:0000313" key="2">
    <source>
        <dbReference type="Proteomes" id="UP000028545"/>
    </source>
</evidence>
<sequence length="242" mass="26480">MEAVLIKVALAILAHSRIRACAVGELALNYYNVPRAIHDIEICVPHDQVSKAAELLCSTGLFEPSPLGEFNLFTEYKKGYPRLRATSWSSSHLGLVIFSDTSFGLRPLEESVVPNIKPLDSACYSKQILDVVASNDLNAIPMPCLGPYFAGLCRRYLDLGDDVAMIAAEQLVDGMNLDQNWVTKNIASAEQDVQELARQLIHGKASRLDDLSGNTVTCFVANEDEAEALRNIPGFETLEVGL</sequence>
<dbReference type="HOGENOM" id="CLU_079100_0_0_1"/>
<comment type="caution">
    <text evidence="1">The sequence shown here is derived from an EMBL/GenBank/DDBJ whole genome shotgun (WGS) entry which is preliminary data.</text>
</comment>
<dbReference type="RefSeq" id="XP_016645004.1">
    <property type="nucleotide sequence ID" value="XM_016785628.1"/>
</dbReference>
<dbReference type="EMBL" id="JOWA01000086">
    <property type="protein sequence ID" value="KEZ45205.1"/>
    <property type="molecule type" value="Genomic_DNA"/>
</dbReference>
<accession>A0A084GCZ3</accession>
<dbReference type="GeneID" id="27721738"/>
<keyword evidence="2" id="KW-1185">Reference proteome</keyword>
<evidence type="ECO:0000313" key="1">
    <source>
        <dbReference type="EMBL" id="KEZ45205.1"/>
    </source>
</evidence>
<dbReference type="InterPro" id="IPR043519">
    <property type="entry name" value="NT_sf"/>
</dbReference>
<reference evidence="1 2" key="1">
    <citation type="journal article" date="2014" name="Genome Announc.">
        <title>Draft genome sequence of the pathogenic fungus Scedosporium apiospermum.</title>
        <authorList>
            <person name="Vandeputte P."/>
            <person name="Ghamrawi S."/>
            <person name="Rechenmann M."/>
            <person name="Iltis A."/>
            <person name="Giraud S."/>
            <person name="Fleury M."/>
            <person name="Thornton C."/>
            <person name="Delhaes L."/>
            <person name="Meyer W."/>
            <person name="Papon N."/>
            <person name="Bouchara J.P."/>
        </authorList>
    </citation>
    <scope>NUCLEOTIDE SEQUENCE [LARGE SCALE GENOMIC DNA]</scope>
    <source>
        <strain evidence="1 2">IHEM 14462</strain>
    </source>
</reference>
<dbReference type="Proteomes" id="UP000028545">
    <property type="component" value="Unassembled WGS sequence"/>
</dbReference>
<proteinExistence type="predicted"/>
<protein>
    <submittedName>
        <fullName evidence="1">Uncharacterized protein</fullName>
    </submittedName>
</protein>